<protein>
    <submittedName>
        <fullName evidence="1">BrnA antitoxin family protein</fullName>
    </submittedName>
</protein>
<evidence type="ECO:0000313" key="2">
    <source>
        <dbReference type="Proteomes" id="UP000595197"/>
    </source>
</evidence>
<dbReference type="InterPro" id="IPR025528">
    <property type="entry name" value="BrnA_antitoxin"/>
</dbReference>
<organism evidence="1 2">
    <name type="scientific">Skermanella cutis</name>
    <dbReference type="NCBI Taxonomy" id="2775420"/>
    <lineage>
        <taxon>Bacteria</taxon>
        <taxon>Pseudomonadati</taxon>
        <taxon>Pseudomonadota</taxon>
        <taxon>Alphaproteobacteria</taxon>
        <taxon>Rhodospirillales</taxon>
        <taxon>Azospirillaceae</taxon>
        <taxon>Skermanella</taxon>
    </lineage>
</organism>
<keyword evidence="2" id="KW-1185">Reference proteome</keyword>
<evidence type="ECO:0000313" key="1">
    <source>
        <dbReference type="EMBL" id="QQP87488.1"/>
    </source>
</evidence>
<sequence length="105" mass="12114">MNGERTVRRSLGSTPTRKADWSRFDELTDADVEVAIRSDPDAAPVLDQQWFDAAEIIEPSSKAAISIRLDKDVLDFFRTNSERYQTKINAVLRSYMQHELRKARK</sequence>
<gene>
    <name evidence="1" type="ORF">IGS68_15400</name>
</gene>
<dbReference type="EMBL" id="CP067420">
    <property type="protein sequence ID" value="QQP87488.1"/>
    <property type="molecule type" value="Genomic_DNA"/>
</dbReference>
<accession>A0ABX7AZR1</accession>
<dbReference type="Proteomes" id="UP000595197">
    <property type="component" value="Chromosome"/>
</dbReference>
<proteinExistence type="predicted"/>
<dbReference type="Pfam" id="PF14384">
    <property type="entry name" value="BrnA_antitoxin"/>
    <property type="match status" value="1"/>
</dbReference>
<reference evidence="1" key="1">
    <citation type="submission" date="2021-02" db="EMBL/GenBank/DDBJ databases">
        <title>Skermanella TT6 skin isolate.</title>
        <authorList>
            <person name="Lee K."/>
            <person name="Ganzorig M."/>
        </authorList>
    </citation>
    <scope>NUCLEOTIDE SEQUENCE</scope>
    <source>
        <strain evidence="1">TT6</strain>
    </source>
</reference>
<name>A0ABX7AZR1_9PROT</name>